<evidence type="ECO:0000313" key="3">
    <source>
        <dbReference type="Proteomes" id="UP000317303"/>
    </source>
</evidence>
<dbReference type="GO" id="GO:0008168">
    <property type="term" value="F:methyltransferase activity"/>
    <property type="evidence" value="ECO:0007669"/>
    <property type="project" value="UniProtKB-KW"/>
</dbReference>
<dbReference type="InterPro" id="IPR029063">
    <property type="entry name" value="SAM-dependent_MTases_sf"/>
</dbReference>
<organism evidence="2 3">
    <name type="scientific">Prauserella rugosa</name>
    <dbReference type="NCBI Taxonomy" id="43354"/>
    <lineage>
        <taxon>Bacteria</taxon>
        <taxon>Bacillati</taxon>
        <taxon>Actinomycetota</taxon>
        <taxon>Actinomycetes</taxon>
        <taxon>Pseudonocardiales</taxon>
        <taxon>Pseudonocardiaceae</taxon>
        <taxon>Prauserella</taxon>
    </lineage>
</organism>
<proteinExistence type="predicted"/>
<gene>
    <name evidence="2" type="ORF">JD82_03217</name>
</gene>
<evidence type="ECO:0000313" key="2">
    <source>
        <dbReference type="EMBL" id="TWH21355.1"/>
    </source>
</evidence>
<dbReference type="EMBL" id="VLJV01000001">
    <property type="protein sequence ID" value="TWH21355.1"/>
    <property type="molecule type" value="Genomic_DNA"/>
</dbReference>
<accession>A0A660CK11</accession>
<dbReference type="SUPFAM" id="SSF53335">
    <property type="entry name" value="S-adenosyl-L-methionine-dependent methyltransferases"/>
    <property type="match status" value="1"/>
</dbReference>
<name>A0A660CK11_9PSEU</name>
<comment type="caution">
    <text evidence="2">The sequence shown here is derived from an EMBL/GenBank/DDBJ whole genome shotgun (WGS) entry which is preliminary data.</text>
</comment>
<keyword evidence="3" id="KW-1185">Reference proteome</keyword>
<reference evidence="2 3" key="1">
    <citation type="submission" date="2019-07" db="EMBL/GenBank/DDBJ databases">
        <title>R&amp;d 2014.</title>
        <authorList>
            <person name="Klenk H.-P."/>
        </authorList>
    </citation>
    <scope>NUCLEOTIDE SEQUENCE [LARGE SCALE GENOMIC DNA]</scope>
    <source>
        <strain evidence="2 3">DSM 43194</strain>
    </source>
</reference>
<dbReference type="PIRSF" id="PIRSF017393">
    <property type="entry name" value="MTase_SAV2177"/>
    <property type="match status" value="1"/>
</dbReference>
<dbReference type="GO" id="GO:0032259">
    <property type="term" value="P:methylation"/>
    <property type="evidence" value="ECO:0007669"/>
    <property type="project" value="UniProtKB-KW"/>
</dbReference>
<keyword evidence="2" id="KW-0808">Transferase</keyword>
<evidence type="ECO:0000256" key="1">
    <source>
        <dbReference type="SAM" id="MobiDB-lite"/>
    </source>
</evidence>
<keyword evidence="2" id="KW-0489">Methyltransferase</keyword>
<feature type="compositionally biased region" description="Low complexity" evidence="1">
    <location>
        <begin position="1"/>
        <end position="15"/>
    </location>
</feature>
<dbReference type="Pfam" id="PF04672">
    <property type="entry name" value="Methyltransf_19"/>
    <property type="match status" value="1"/>
</dbReference>
<dbReference type="AlphaFoldDB" id="A0A660CK11"/>
<dbReference type="Proteomes" id="UP000317303">
    <property type="component" value="Unassembled WGS sequence"/>
</dbReference>
<dbReference type="InterPro" id="IPR006764">
    <property type="entry name" value="SAM_dep_MeTrfase_SAV2177_type"/>
</dbReference>
<sequence length="299" mass="33222">MSSDGSTSSTASTTGGRPGRPESRDISSDSPVIDPNVPSTARAYSALLGGKDVYESDRKIVAALEHAFGDPQTAARTNRQWLIRVVRWLSSTRGINQFLDCGSGMPEAENVHEVAQRYNPQARVVYNDNDPTVLAYGRALLAENEHTAFVGEDFRDPQKVLNSPEVQRLIDFDEPVAMIHCFSLHHFPDEPRPVKDILDEYMAAFPSGSYLALTHITYPRPENDPTGRAAEICDEIRGRIRELGMDSGYWRNYDHVLSYFDGLEMVPPGLVRTAEWWPSGPPALTELDDVMFGGVARKP</sequence>
<protein>
    <submittedName>
        <fullName evidence="2">S-adenosyl methyltransferase</fullName>
    </submittedName>
</protein>
<dbReference type="OrthoDB" id="4134439at2"/>
<feature type="region of interest" description="Disordered" evidence="1">
    <location>
        <begin position="1"/>
        <end position="37"/>
    </location>
</feature>
<dbReference type="Gene3D" id="3.40.50.150">
    <property type="entry name" value="Vaccinia Virus protein VP39"/>
    <property type="match status" value="1"/>
</dbReference>